<proteinExistence type="predicted"/>
<gene>
    <name evidence="2" type="ORF">BSPP4475_12530</name>
</gene>
<feature type="transmembrane region" description="Helical" evidence="1">
    <location>
        <begin position="105"/>
        <end position="123"/>
    </location>
</feature>
<sequence length="178" mass="20024">MKMSYSLIKQRWNREGKMAWGKWAQYSLLGIVLSSLLFTLCVLAFQAIEPAVKPLLVTLWQAASLPPEQTGQLVMTLLNVMCHFVTFSLIVHLSGKKVKQAPFKVGTAACVTTWLVPWLYYSAELVNGTGFVTSLLEVVEMLLYVFTLFLAVYLPYERFIKEAPQGTEQTCLEHNGLA</sequence>
<dbReference type="AlphaFoldDB" id="A0AA48M8C5"/>
<accession>A0AA48M8C5</accession>
<keyword evidence="3" id="KW-1185">Reference proteome</keyword>
<name>A0AA48M8C5_9BACL</name>
<dbReference type="Proteomes" id="UP001189619">
    <property type="component" value="Chromosome"/>
</dbReference>
<evidence type="ECO:0000256" key="1">
    <source>
        <dbReference type="SAM" id="Phobius"/>
    </source>
</evidence>
<evidence type="ECO:0000313" key="3">
    <source>
        <dbReference type="Proteomes" id="UP001189619"/>
    </source>
</evidence>
<feature type="transmembrane region" description="Helical" evidence="1">
    <location>
        <begin position="71"/>
        <end position="93"/>
    </location>
</feature>
<keyword evidence="1" id="KW-1133">Transmembrane helix</keyword>
<feature type="transmembrane region" description="Helical" evidence="1">
    <location>
        <begin position="135"/>
        <end position="156"/>
    </location>
</feature>
<reference evidence="2" key="1">
    <citation type="submission" date="2023-07" db="EMBL/GenBank/DDBJ databases">
        <authorList>
            <person name="Ivanov I."/>
            <person name="Teneva D."/>
            <person name="Stoikov I."/>
        </authorList>
    </citation>
    <scope>NUCLEOTIDE SEQUENCE</scope>
    <source>
        <strain evidence="2">4475</strain>
    </source>
</reference>
<dbReference type="RefSeq" id="WP_212132785.1">
    <property type="nucleotide sequence ID" value="NZ_OY569118.1"/>
</dbReference>
<dbReference type="KEGG" id="bayd:BSPP4475_12530"/>
<organism evidence="2 3">
    <name type="scientific">Brevibacillus aydinogluensis</name>
    <dbReference type="NCBI Taxonomy" id="927786"/>
    <lineage>
        <taxon>Bacteria</taxon>
        <taxon>Bacillati</taxon>
        <taxon>Bacillota</taxon>
        <taxon>Bacilli</taxon>
        <taxon>Bacillales</taxon>
        <taxon>Paenibacillaceae</taxon>
        <taxon>Brevibacillus</taxon>
    </lineage>
</organism>
<evidence type="ECO:0000313" key="2">
    <source>
        <dbReference type="EMBL" id="CAJ1003147.1"/>
    </source>
</evidence>
<dbReference type="EMBL" id="OY569118">
    <property type="protein sequence ID" value="CAJ1003147.1"/>
    <property type="molecule type" value="Genomic_DNA"/>
</dbReference>
<keyword evidence="1" id="KW-0472">Membrane</keyword>
<protein>
    <submittedName>
        <fullName evidence="2">DUF1440 domain-containing protein</fullName>
    </submittedName>
</protein>
<keyword evidence="1" id="KW-0812">Transmembrane</keyword>